<dbReference type="NCBIfam" id="TIGR00461">
    <property type="entry name" value="gcvP"/>
    <property type="match status" value="1"/>
</dbReference>
<evidence type="ECO:0000256" key="3">
    <source>
        <dbReference type="ARBA" id="ARBA00010756"/>
    </source>
</evidence>
<dbReference type="Gene3D" id="3.90.1150.10">
    <property type="entry name" value="Aspartate Aminotransferase, domain 1"/>
    <property type="match status" value="2"/>
</dbReference>
<proteinExistence type="inferred from homology"/>
<dbReference type="InterPro" id="IPR020581">
    <property type="entry name" value="GDC_P"/>
</dbReference>
<feature type="modified residue" description="N6-(pyridoxal phosphate)lysine" evidence="8 9">
    <location>
        <position position="705"/>
    </location>
</feature>
<dbReference type="HAMAP" id="MF_00711">
    <property type="entry name" value="GcvP"/>
    <property type="match status" value="1"/>
</dbReference>
<sequence length="953" mass="103608">MLKKKRSLGDLENSAEFVSRHVGPNSADQAAMLKTLGCVTLEQLTQQVVPKAIAMTDDLDIDDGCTEAQAIAELRQIAQQNKVCRSFIGQGYYGTITPNVIQRNILENPAWYTAYTPYQPEISQGRLEALINFQTMITDLTGMEMANASMLDEGTAAAEAMALCQRMSKSKSLRFFVDNDCLPQTIEVVTTRAEPLGIEVEVGDPDSFSGEAFGILLQYPGVSGEVSDYRSVIEKVQSQRGLVVMAADILSLVMLESPGSLGADVAIGSSQRFGVPLGFGGPHAGYMATREAYKRNLPGRLVGVSQDSAGAPAYRLALQTREQHIRREKATSNICTAQVLLAVIAGMYAVYHGPKGLLTIAHRVHTLTSILAEGLRQCNVKIQNNHWFDTLTLTVGERVKAVLQTAAQKQFNLRLIDEETVGISIDETTTAADIATLWDILIGPHDLDVDVIAQDIGENLPSGLIRTTDFLSHPTFSLYHSETEMLRYLRKLADKDIALDRAMIPLGSCTMKLNATAEMLPITWPEFSNMHPFAPSDQTKGYSIMIEQLEEMLCAATGYDAMSLQPNAGSQGEYAGLLAIRGYHESRGDSHRNVCLIPSSAHGTNPASAQMCGMSVVVVKCDDQGNVDVDDLQSKALLHSANLSAIMVTYPSTHGVFEERIKEICEIVHQHGGQVYIDGANLNAMVGVCQPGKFGGDVSHLNLHKTFCIPHGGGGPGVGPIGVGAHLAPFLPKESSDGARQGAQVSSAPFGSASILPITWMYIRMMGRYGLKQATEVAILNANYIARRLQDHYQILYTGSQGRIAHECILDLRMIKDEVGISVDDIAKRLIDFGFHAPTMSFPVAGTLMIEPTESESRAELDRFCDAMITIRSEISQVAEGIFSAEDNPLVGAPHTAAMVSADEWGHAYTRSQAAYPVESLRDSKYWPPVGRLDHVYGDRNLVCSCPSISDYE</sequence>
<dbReference type="PANTHER" id="PTHR11773">
    <property type="entry name" value="GLYCINE DEHYDROGENASE, DECARBOXYLATING"/>
    <property type="match status" value="1"/>
</dbReference>
<dbReference type="Pfam" id="PF02347">
    <property type="entry name" value="GDC-P"/>
    <property type="match status" value="2"/>
</dbReference>
<dbReference type="NCBIfam" id="NF003346">
    <property type="entry name" value="PRK04366.1"/>
    <property type="match status" value="1"/>
</dbReference>
<dbReference type="FunFam" id="3.40.640.10:FF:000005">
    <property type="entry name" value="Glycine dehydrogenase (decarboxylating), mitochondrial"/>
    <property type="match status" value="1"/>
</dbReference>
<dbReference type="GO" id="GO:0005829">
    <property type="term" value="C:cytosol"/>
    <property type="evidence" value="ECO:0007669"/>
    <property type="project" value="TreeGrafter"/>
</dbReference>
<reference evidence="12 13" key="1">
    <citation type="submission" date="2019-02" db="EMBL/GenBank/DDBJ databases">
        <title>Prokaryotic population dynamics and viral predation in marine succession experiment using metagenomics: the confinement effect.</title>
        <authorList>
            <person name="Haro-Moreno J.M."/>
            <person name="Rodriguez-Valera F."/>
            <person name="Lopez-Perez M."/>
        </authorList>
    </citation>
    <scope>NUCLEOTIDE SEQUENCE [LARGE SCALE GENOMIC DNA]</scope>
    <source>
        <strain evidence="12">MED-G170</strain>
    </source>
</reference>
<feature type="domain" description="Glycine cleavage system P-protein N-terminal" evidence="10">
    <location>
        <begin position="458"/>
        <end position="727"/>
    </location>
</feature>
<evidence type="ECO:0000313" key="13">
    <source>
        <dbReference type="Proteomes" id="UP000315889"/>
    </source>
</evidence>
<dbReference type="SUPFAM" id="SSF53383">
    <property type="entry name" value="PLP-dependent transferases"/>
    <property type="match status" value="2"/>
</dbReference>
<dbReference type="GO" id="GO:0016594">
    <property type="term" value="F:glycine binding"/>
    <property type="evidence" value="ECO:0007669"/>
    <property type="project" value="TreeGrafter"/>
</dbReference>
<dbReference type="FunFam" id="3.40.640.10:FF:000007">
    <property type="entry name" value="glycine dehydrogenase (Decarboxylating), mitochondrial"/>
    <property type="match status" value="1"/>
</dbReference>
<evidence type="ECO:0000313" key="12">
    <source>
        <dbReference type="EMBL" id="RZO19062.1"/>
    </source>
</evidence>
<comment type="similarity">
    <text evidence="3 8">Belongs to the GcvP family.</text>
</comment>
<evidence type="ECO:0000256" key="2">
    <source>
        <dbReference type="ARBA" id="ARBA00003788"/>
    </source>
</evidence>
<dbReference type="GO" id="GO:0005960">
    <property type="term" value="C:glycine cleavage complex"/>
    <property type="evidence" value="ECO:0007669"/>
    <property type="project" value="TreeGrafter"/>
</dbReference>
<dbReference type="Pfam" id="PF21478">
    <property type="entry name" value="GcvP2_C"/>
    <property type="match status" value="1"/>
</dbReference>
<evidence type="ECO:0000256" key="8">
    <source>
        <dbReference type="HAMAP-Rule" id="MF_00711"/>
    </source>
</evidence>
<dbReference type="FunFam" id="3.90.1150.10:FF:000007">
    <property type="entry name" value="Glycine dehydrogenase (decarboxylating), mitochondrial"/>
    <property type="match status" value="1"/>
</dbReference>
<comment type="catalytic activity">
    <reaction evidence="7 8">
        <text>N(6)-[(R)-lipoyl]-L-lysyl-[glycine-cleavage complex H protein] + glycine + H(+) = N(6)-[(R)-S(8)-aminomethyldihydrolipoyl]-L-lysyl-[glycine-cleavage complex H protein] + CO2</text>
        <dbReference type="Rhea" id="RHEA:24304"/>
        <dbReference type="Rhea" id="RHEA-COMP:10494"/>
        <dbReference type="Rhea" id="RHEA-COMP:10495"/>
        <dbReference type="ChEBI" id="CHEBI:15378"/>
        <dbReference type="ChEBI" id="CHEBI:16526"/>
        <dbReference type="ChEBI" id="CHEBI:57305"/>
        <dbReference type="ChEBI" id="CHEBI:83099"/>
        <dbReference type="ChEBI" id="CHEBI:83143"/>
        <dbReference type="EC" id="1.4.4.2"/>
    </reaction>
</comment>
<comment type="function">
    <text evidence="2 8">The glycine cleavage system catalyzes the degradation of glycine. The P protein binds the alpha-amino group of glycine through its pyridoxal phosphate cofactor; CO(2) is released and the remaining methylamine moiety is then transferred to the lipoamide cofactor of the H protein.</text>
</comment>
<dbReference type="InterPro" id="IPR015422">
    <property type="entry name" value="PyrdxlP-dep_Trfase_small"/>
</dbReference>
<evidence type="ECO:0000256" key="5">
    <source>
        <dbReference type="ARBA" id="ARBA00022898"/>
    </source>
</evidence>
<dbReference type="CDD" id="cd00613">
    <property type="entry name" value="GDC-P"/>
    <property type="match status" value="2"/>
</dbReference>
<dbReference type="InterPro" id="IPR015421">
    <property type="entry name" value="PyrdxlP-dep_Trfase_major"/>
</dbReference>
<name>A0A520MCV1_9GAMM</name>
<organism evidence="12 13">
    <name type="scientific">SAR92 clade bacterium</name>
    <dbReference type="NCBI Taxonomy" id="2315479"/>
    <lineage>
        <taxon>Bacteria</taxon>
        <taxon>Pseudomonadati</taxon>
        <taxon>Pseudomonadota</taxon>
        <taxon>Gammaproteobacteria</taxon>
        <taxon>Cellvibrionales</taxon>
        <taxon>Porticoccaceae</taxon>
        <taxon>SAR92 clade</taxon>
    </lineage>
</organism>
<evidence type="ECO:0000259" key="11">
    <source>
        <dbReference type="Pfam" id="PF21478"/>
    </source>
</evidence>
<gene>
    <name evidence="8 12" type="primary">gcvP</name>
    <name evidence="12" type="ORF">EVB03_09195</name>
</gene>
<protein>
    <recommendedName>
        <fullName evidence="8">Glycine dehydrogenase (decarboxylating)</fullName>
        <ecNumber evidence="8">1.4.4.2</ecNumber>
    </recommendedName>
    <alternativeName>
        <fullName evidence="8">Glycine cleavage system P-protein</fullName>
    </alternativeName>
    <alternativeName>
        <fullName evidence="8">Glycine decarboxylase</fullName>
    </alternativeName>
    <alternativeName>
        <fullName evidence="8">Glycine dehydrogenase (aminomethyl-transferring)</fullName>
    </alternativeName>
</protein>
<evidence type="ECO:0000256" key="1">
    <source>
        <dbReference type="ARBA" id="ARBA00001933"/>
    </source>
</evidence>
<evidence type="ECO:0000256" key="9">
    <source>
        <dbReference type="PIRSR" id="PIRSR603437-50"/>
    </source>
</evidence>
<dbReference type="InterPro" id="IPR049315">
    <property type="entry name" value="GDC-P_N"/>
</dbReference>
<dbReference type="Gene3D" id="3.40.640.10">
    <property type="entry name" value="Type I PLP-dependent aspartate aminotransferase-like (Major domain)"/>
    <property type="match status" value="2"/>
</dbReference>
<evidence type="ECO:0000259" key="10">
    <source>
        <dbReference type="Pfam" id="PF02347"/>
    </source>
</evidence>
<evidence type="ECO:0000256" key="6">
    <source>
        <dbReference type="ARBA" id="ARBA00023002"/>
    </source>
</evidence>
<comment type="caution">
    <text evidence="12">The sequence shown here is derived from an EMBL/GenBank/DDBJ whole genome shotgun (WGS) entry which is preliminary data.</text>
</comment>
<dbReference type="GO" id="GO:0004375">
    <property type="term" value="F:glycine dehydrogenase (decarboxylating) activity"/>
    <property type="evidence" value="ECO:0007669"/>
    <property type="project" value="UniProtKB-EC"/>
</dbReference>
<dbReference type="GO" id="GO:0030170">
    <property type="term" value="F:pyridoxal phosphate binding"/>
    <property type="evidence" value="ECO:0007669"/>
    <property type="project" value="TreeGrafter"/>
</dbReference>
<dbReference type="InterPro" id="IPR049316">
    <property type="entry name" value="GDC-P_C"/>
</dbReference>
<keyword evidence="5 8" id="KW-0663">Pyridoxal phosphate</keyword>
<dbReference type="GO" id="GO:0019464">
    <property type="term" value="P:glycine decarboxylation via glycine cleavage system"/>
    <property type="evidence" value="ECO:0007669"/>
    <property type="project" value="UniProtKB-UniRule"/>
</dbReference>
<keyword evidence="6 8" id="KW-0560">Oxidoreductase</keyword>
<dbReference type="EMBL" id="SHBP01000021">
    <property type="protein sequence ID" value="RZO19062.1"/>
    <property type="molecule type" value="Genomic_DNA"/>
</dbReference>
<comment type="subunit">
    <text evidence="4 8">The glycine cleavage system is composed of four proteins: P, T, L and H.</text>
</comment>
<evidence type="ECO:0000256" key="4">
    <source>
        <dbReference type="ARBA" id="ARBA00011690"/>
    </source>
</evidence>
<feature type="domain" description="Glycine dehydrogenase C-terminal" evidence="11">
    <location>
        <begin position="774"/>
        <end position="895"/>
    </location>
</feature>
<dbReference type="InterPro" id="IPR003437">
    <property type="entry name" value="GcvP"/>
</dbReference>
<accession>A0A520MCV1</accession>
<dbReference type="AlphaFoldDB" id="A0A520MCV1"/>
<evidence type="ECO:0000256" key="7">
    <source>
        <dbReference type="ARBA" id="ARBA00049026"/>
    </source>
</evidence>
<dbReference type="InterPro" id="IPR015424">
    <property type="entry name" value="PyrdxlP-dep_Trfase"/>
</dbReference>
<dbReference type="Proteomes" id="UP000315889">
    <property type="component" value="Unassembled WGS sequence"/>
</dbReference>
<dbReference type="EC" id="1.4.4.2" evidence="8"/>
<dbReference type="PANTHER" id="PTHR11773:SF1">
    <property type="entry name" value="GLYCINE DEHYDROGENASE (DECARBOXYLATING), MITOCHONDRIAL"/>
    <property type="match status" value="1"/>
</dbReference>
<comment type="cofactor">
    <cofactor evidence="1 8 9">
        <name>pyridoxal 5'-phosphate</name>
        <dbReference type="ChEBI" id="CHEBI:597326"/>
    </cofactor>
</comment>
<feature type="domain" description="Glycine cleavage system P-protein N-terminal" evidence="10">
    <location>
        <begin position="20"/>
        <end position="441"/>
    </location>
</feature>